<dbReference type="SUPFAM" id="SSF52540">
    <property type="entry name" value="P-loop containing nucleoside triphosphate hydrolases"/>
    <property type="match status" value="1"/>
</dbReference>
<comment type="caution">
    <text evidence="7">The sequence shown here is derived from an EMBL/GenBank/DDBJ whole genome shotgun (WGS) entry which is preliminary data.</text>
</comment>
<gene>
    <name evidence="7" type="ORF">A3K87_03435</name>
</gene>
<comment type="similarity">
    <text evidence="1">Belongs to the ABC transporter superfamily.</text>
</comment>
<dbReference type="GO" id="GO:0005524">
    <property type="term" value="F:ATP binding"/>
    <property type="evidence" value="ECO:0007669"/>
    <property type="project" value="UniProtKB-KW"/>
</dbReference>
<keyword evidence="5 7" id="KW-0067">ATP-binding</keyword>
<dbReference type="InterPro" id="IPR017871">
    <property type="entry name" value="ABC_transporter-like_CS"/>
</dbReference>
<keyword evidence="3" id="KW-1003">Cell membrane</keyword>
<dbReference type="Gene3D" id="3.40.50.300">
    <property type="entry name" value="P-loop containing nucleotide triphosphate hydrolases"/>
    <property type="match status" value="1"/>
</dbReference>
<proteinExistence type="inferred from homology"/>
<feature type="domain" description="ABC transporter" evidence="6">
    <location>
        <begin position="15"/>
        <end position="250"/>
    </location>
</feature>
<protein>
    <submittedName>
        <fullName evidence="7">Nitrate ABC transporter ATP-binding protein</fullName>
    </submittedName>
</protein>
<evidence type="ECO:0000256" key="4">
    <source>
        <dbReference type="ARBA" id="ARBA00022741"/>
    </source>
</evidence>
<evidence type="ECO:0000256" key="1">
    <source>
        <dbReference type="ARBA" id="ARBA00005417"/>
    </source>
</evidence>
<name>A0AA91DJM5_VARPD</name>
<dbReference type="PROSITE" id="PS00211">
    <property type="entry name" value="ABC_TRANSPORTER_1"/>
    <property type="match status" value="1"/>
</dbReference>
<evidence type="ECO:0000259" key="6">
    <source>
        <dbReference type="PROSITE" id="PS50893"/>
    </source>
</evidence>
<dbReference type="Proteomes" id="UP000077852">
    <property type="component" value="Unassembled WGS sequence"/>
</dbReference>
<dbReference type="EMBL" id="LVHG01000084">
    <property type="protein sequence ID" value="OAK58073.1"/>
    <property type="molecule type" value="Genomic_DNA"/>
</dbReference>
<dbReference type="AlphaFoldDB" id="A0AA91DJM5"/>
<reference evidence="7 8" key="1">
    <citation type="submission" date="2016-03" db="EMBL/GenBank/DDBJ databases">
        <title>Genome sequence of Variovorax paradoxus KB5.</title>
        <authorList>
            <person name="Jeong H."/>
            <person name="Hong C.E."/>
            <person name="Jo S.H."/>
            <person name="Park J.M."/>
        </authorList>
    </citation>
    <scope>NUCLEOTIDE SEQUENCE [LARGE SCALE GENOMIC DNA]</scope>
    <source>
        <strain evidence="7 8">KB5</strain>
    </source>
</reference>
<dbReference type="InterPro" id="IPR027417">
    <property type="entry name" value="P-loop_NTPase"/>
</dbReference>
<organism evidence="7 8">
    <name type="scientific">Variovorax paradoxus</name>
    <dbReference type="NCBI Taxonomy" id="34073"/>
    <lineage>
        <taxon>Bacteria</taxon>
        <taxon>Pseudomonadati</taxon>
        <taxon>Pseudomonadota</taxon>
        <taxon>Betaproteobacteria</taxon>
        <taxon>Burkholderiales</taxon>
        <taxon>Comamonadaceae</taxon>
        <taxon>Variovorax</taxon>
    </lineage>
</organism>
<evidence type="ECO:0000313" key="7">
    <source>
        <dbReference type="EMBL" id="OAK58073.1"/>
    </source>
</evidence>
<sequence>MNTTSRSPAPAKPVAELCAVTKTFRTAGNHELKVLDNIDLAVHEGEFLALLGQSGSGKSTILRCLTGLIAPTSGRALAGGRSLDGVNPDASVVFQTFALYPWLTVEQNVAVGLMSKKIGRAERDAAVNRAIELIGLGNYHAAFPRELSGGMRQRVGIARALVSRPRLLCLDEAFSALDVLTAENLRQELISLWRGPNGDLSSVFMVTHNIEEAVEMATRIVVVFPRPGRVGLVLENRLPYPRDTKHPEFQRLVSVIHESITTMTLPDLPPEASEKGQPISRARTRMESIPLVPVGQILGLMSILSDSPDLSNIYDISDEIGKEFGETIAILKAAEILDLIDTPRQEVRFTELGRKFVAADRLGKRAIFEEQVFKLRLFHIIIALLKEYEEVEAERVIKDIGSALPYDNPEKTFETMIAWGRYAGLMDYNAKTGMVFVPQNDDSSDDAHLHGVN</sequence>
<evidence type="ECO:0000256" key="3">
    <source>
        <dbReference type="ARBA" id="ARBA00022475"/>
    </source>
</evidence>
<dbReference type="InterPro" id="IPR003439">
    <property type="entry name" value="ABC_transporter-like_ATP-bd"/>
</dbReference>
<keyword evidence="2" id="KW-0813">Transport</keyword>
<evidence type="ECO:0000256" key="2">
    <source>
        <dbReference type="ARBA" id="ARBA00022448"/>
    </source>
</evidence>
<dbReference type="GO" id="GO:0016887">
    <property type="term" value="F:ATP hydrolysis activity"/>
    <property type="evidence" value="ECO:0007669"/>
    <property type="project" value="InterPro"/>
</dbReference>
<dbReference type="CDD" id="cd03293">
    <property type="entry name" value="ABC_NrtD_SsuB_transporters"/>
    <property type="match status" value="1"/>
</dbReference>
<dbReference type="InterPro" id="IPR018632">
    <property type="entry name" value="AAA-associated_dom_C"/>
</dbReference>
<dbReference type="PANTHER" id="PTHR42788:SF13">
    <property type="entry name" value="ALIPHATIC SULFONATES IMPORT ATP-BINDING PROTEIN SSUB"/>
    <property type="match status" value="1"/>
</dbReference>
<dbReference type="InterPro" id="IPR050166">
    <property type="entry name" value="ABC_transporter_ATP-bind"/>
</dbReference>
<evidence type="ECO:0000256" key="5">
    <source>
        <dbReference type="ARBA" id="ARBA00022840"/>
    </source>
</evidence>
<dbReference type="PANTHER" id="PTHR42788">
    <property type="entry name" value="TAURINE IMPORT ATP-BINDING PROTEIN-RELATED"/>
    <property type="match status" value="1"/>
</dbReference>
<dbReference type="InterPro" id="IPR003593">
    <property type="entry name" value="AAA+_ATPase"/>
</dbReference>
<dbReference type="Pfam" id="PF00005">
    <property type="entry name" value="ABC_tran"/>
    <property type="match status" value="1"/>
</dbReference>
<dbReference type="Pfam" id="PF09821">
    <property type="entry name" value="AAA_assoc_C"/>
    <property type="match status" value="1"/>
</dbReference>
<accession>A0AA91DJM5</accession>
<keyword evidence="3" id="KW-0472">Membrane</keyword>
<keyword evidence="4" id="KW-0547">Nucleotide-binding</keyword>
<dbReference type="SMART" id="SM00382">
    <property type="entry name" value="AAA"/>
    <property type="match status" value="1"/>
</dbReference>
<dbReference type="PROSITE" id="PS50893">
    <property type="entry name" value="ABC_TRANSPORTER_2"/>
    <property type="match status" value="1"/>
</dbReference>
<dbReference type="RefSeq" id="WP_081271050.1">
    <property type="nucleotide sequence ID" value="NZ_LVHG01000084.1"/>
</dbReference>
<evidence type="ECO:0000313" key="8">
    <source>
        <dbReference type="Proteomes" id="UP000077852"/>
    </source>
</evidence>